<protein>
    <submittedName>
        <fullName evidence="2">Uncharacterized protein</fullName>
    </submittedName>
</protein>
<evidence type="ECO:0000256" key="1">
    <source>
        <dbReference type="SAM" id="MobiDB-lite"/>
    </source>
</evidence>
<proteinExistence type="predicted"/>
<dbReference type="EMBL" id="JBAHYK010000955">
    <property type="protein sequence ID" value="KAL0570322.1"/>
    <property type="molecule type" value="Genomic_DNA"/>
</dbReference>
<dbReference type="Proteomes" id="UP001465976">
    <property type="component" value="Unassembled WGS sequence"/>
</dbReference>
<feature type="region of interest" description="Disordered" evidence="1">
    <location>
        <begin position="1"/>
        <end position="77"/>
    </location>
</feature>
<feature type="compositionally biased region" description="Low complexity" evidence="1">
    <location>
        <begin position="1"/>
        <end position="25"/>
    </location>
</feature>
<evidence type="ECO:0000313" key="2">
    <source>
        <dbReference type="EMBL" id="KAL0570322.1"/>
    </source>
</evidence>
<evidence type="ECO:0000313" key="3">
    <source>
        <dbReference type="Proteomes" id="UP001465976"/>
    </source>
</evidence>
<accession>A0ABR3F570</accession>
<comment type="caution">
    <text evidence="2">The sequence shown here is derived from an EMBL/GenBank/DDBJ whole genome shotgun (WGS) entry which is preliminary data.</text>
</comment>
<organism evidence="2 3">
    <name type="scientific">Marasmius crinis-equi</name>
    <dbReference type="NCBI Taxonomy" id="585013"/>
    <lineage>
        <taxon>Eukaryota</taxon>
        <taxon>Fungi</taxon>
        <taxon>Dikarya</taxon>
        <taxon>Basidiomycota</taxon>
        <taxon>Agaricomycotina</taxon>
        <taxon>Agaricomycetes</taxon>
        <taxon>Agaricomycetidae</taxon>
        <taxon>Agaricales</taxon>
        <taxon>Marasmiineae</taxon>
        <taxon>Marasmiaceae</taxon>
        <taxon>Marasmius</taxon>
    </lineage>
</organism>
<name>A0ABR3F570_9AGAR</name>
<reference evidence="2 3" key="1">
    <citation type="submission" date="2024-02" db="EMBL/GenBank/DDBJ databases">
        <title>A draft genome for the cacao thread blight pathogen Marasmius crinis-equi.</title>
        <authorList>
            <person name="Cohen S.P."/>
            <person name="Baruah I.K."/>
            <person name="Amoako-Attah I."/>
            <person name="Bukari Y."/>
            <person name="Meinhardt L.W."/>
            <person name="Bailey B.A."/>
        </authorList>
    </citation>
    <scope>NUCLEOTIDE SEQUENCE [LARGE SCALE GENOMIC DNA]</scope>
    <source>
        <strain evidence="2 3">GH-76</strain>
    </source>
</reference>
<sequence>MAKDLTTQTTISSATSTVSSTSLGSPIGKMPPVSIAPENDAGGSEAVVTTPATPKFTTTTATSSTTTARKRTRTANSGPAAVTIVNARHNKAATIHTRPSKRPRNSYNQTYLYLDPSQNYLHGPAKGLLRPAYRDANANFALAHFLAQWVTDRILGTDVKPRSRRQVERRAVNRFEGILSKFNFPTTAVFLALHYVERAVEAGLSVESGWRLNLSLSRGPTVEQLVIYVTWIFLVALLAAVNAISSDKVGWEAWVQEMHLEAHHIRMMHRQFTMILDEQLTMTAETWTEFVYSLISFNDAPENDKTESLDYPTIVSDLLLDEIRDTPYSSTSQSRFIIELEDDEGRSPEDIQHLATVLAILMTHTINVTFESNGVPCEVAAERSKAAEKIAVARTKEARTEGDGERVFSPPSEATVPVVSKGENLVHLIFVLRAPVNLSRFPGTQGEQFSFHFREAKVNHRKAKLIIVPVDGTLKCVAVVA</sequence>
<keyword evidence="3" id="KW-1185">Reference proteome</keyword>
<feature type="compositionally biased region" description="Low complexity" evidence="1">
    <location>
        <begin position="46"/>
        <end position="67"/>
    </location>
</feature>
<gene>
    <name evidence="2" type="ORF">V5O48_011637</name>
</gene>